<dbReference type="Pfam" id="PF10184">
    <property type="entry name" value="DUF2358"/>
    <property type="match status" value="1"/>
</dbReference>
<evidence type="ECO:0000313" key="1">
    <source>
        <dbReference type="EMBL" id="CAD9474917.1"/>
    </source>
</evidence>
<reference evidence="1" key="1">
    <citation type="submission" date="2021-01" db="EMBL/GenBank/DDBJ databases">
        <authorList>
            <person name="Corre E."/>
            <person name="Pelletier E."/>
            <person name="Niang G."/>
            <person name="Scheremetjew M."/>
            <person name="Finn R."/>
            <person name="Kale V."/>
            <person name="Holt S."/>
            <person name="Cochrane G."/>
            <person name="Meng A."/>
            <person name="Brown T."/>
            <person name="Cohen L."/>
        </authorList>
    </citation>
    <scope>NUCLEOTIDE SEQUENCE</scope>
    <source>
        <strain evidence="1">CCMP1381</strain>
    </source>
</reference>
<dbReference type="EMBL" id="HBGS01054735">
    <property type="protein sequence ID" value="CAD9474917.1"/>
    <property type="molecule type" value="Transcribed_RNA"/>
</dbReference>
<dbReference type="AlphaFoldDB" id="A0A7S2GY18"/>
<dbReference type="PANTHER" id="PTHR31094">
    <property type="entry name" value="RIKEN CDNA 2310061I04 GENE"/>
    <property type="match status" value="1"/>
</dbReference>
<organism evidence="1">
    <name type="scientific">Octactis speculum</name>
    <dbReference type="NCBI Taxonomy" id="3111310"/>
    <lineage>
        <taxon>Eukaryota</taxon>
        <taxon>Sar</taxon>
        <taxon>Stramenopiles</taxon>
        <taxon>Ochrophyta</taxon>
        <taxon>Dictyochophyceae</taxon>
        <taxon>Dictyochales</taxon>
        <taxon>Dictyochaceae</taxon>
        <taxon>Octactis</taxon>
    </lineage>
</organism>
<accession>A0A7S2GY18</accession>
<name>A0A7S2GY18_9STRA</name>
<dbReference type="PANTHER" id="PTHR31094:SF2">
    <property type="entry name" value="RIKEN CDNA 2310061I04 GENE"/>
    <property type="match status" value="1"/>
</dbReference>
<gene>
    <name evidence="1" type="ORF">DSPE1174_LOCUS28299</name>
</gene>
<dbReference type="InterPro" id="IPR018790">
    <property type="entry name" value="DUF2358"/>
</dbReference>
<protein>
    <submittedName>
        <fullName evidence="1">Uncharacterized protein</fullName>
    </submittedName>
</protein>
<dbReference type="Gene3D" id="3.10.450.50">
    <property type="match status" value="1"/>
</dbReference>
<sequence>MKSFPASAHLIICTIMATISIRNTHALVSANLKRTATRRSFNVFSVGATNLKYKHITEYQSISPRFSPLYNLSQVETYSPTNEAFRNTLEALETDAKREYNLNVGSAIEAIRHDLPHMFQQEPDLSIFTEDVTLSDRSGSLLSGKKMYSTFYSTLRIARRLTSAKPIVNILSLRHMHWKDEICVRFSVTMDVALGLEPVQFDAISVYRLNGKGLIYEHRIDDVTRNNLLDRRFENLLIFRPTNVLWGGHGQPIPMPMPY</sequence>
<proteinExistence type="predicted"/>